<feature type="transmembrane region" description="Helical" evidence="2">
    <location>
        <begin position="103"/>
        <end position="131"/>
    </location>
</feature>
<keyword evidence="2" id="KW-0472">Membrane</keyword>
<accession>A0AA39R2H9</accession>
<keyword evidence="2" id="KW-1133">Transmembrane helix</keyword>
<feature type="region of interest" description="Disordered" evidence="1">
    <location>
        <begin position="212"/>
        <end position="262"/>
    </location>
</feature>
<evidence type="ECO:0000256" key="2">
    <source>
        <dbReference type="SAM" id="Phobius"/>
    </source>
</evidence>
<proteinExistence type="predicted"/>
<organism evidence="3 4">
    <name type="scientific">Cladonia borealis</name>
    <dbReference type="NCBI Taxonomy" id="184061"/>
    <lineage>
        <taxon>Eukaryota</taxon>
        <taxon>Fungi</taxon>
        <taxon>Dikarya</taxon>
        <taxon>Ascomycota</taxon>
        <taxon>Pezizomycotina</taxon>
        <taxon>Lecanoromycetes</taxon>
        <taxon>OSLEUM clade</taxon>
        <taxon>Lecanoromycetidae</taxon>
        <taxon>Lecanorales</taxon>
        <taxon>Lecanorineae</taxon>
        <taxon>Cladoniaceae</taxon>
        <taxon>Cladonia</taxon>
    </lineage>
</organism>
<protein>
    <submittedName>
        <fullName evidence="3">Uncharacterized protein</fullName>
    </submittedName>
</protein>
<dbReference type="EMBL" id="JAFEKC020000006">
    <property type="protein sequence ID" value="KAK0513707.1"/>
    <property type="molecule type" value="Genomic_DNA"/>
</dbReference>
<sequence>MSAPIPRFLLPRGYALRHPSSTAVRGPWFRDGQTYPLCKRASTNAPPPKIIRLEMPTKFNPPSHGRRLKQQIPRHYGPELTQQEKVAQNTKKYPNMMPPPDSFMYWFITSRGVHLFITLGTLVLLAAFTAYENWKRATVFREQLPDAKSILAHPIRSLSQAFEVWKMDVARTTAETQERRKRDLEDVQKRNTYRKAHGMAEENSQGMGGWLIKGDGESGTPPLGPDGVPKGPSSTEEAVLSDGSVIEANGSSKERPLADWRGPRKPVKKWFGIW</sequence>
<reference evidence="3" key="1">
    <citation type="submission" date="2023-03" db="EMBL/GenBank/DDBJ databases">
        <title>Complete genome of Cladonia borealis.</title>
        <authorList>
            <person name="Park H."/>
        </authorList>
    </citation>
    <scope>NUCLEOTIDE SEQUENCE</scope>
    <source>
        <strain evidence="3">ANT050790</strain>
    </source>
</reference>
<dbReference type="Proteomes" id="UP001166286">
    <property type="component" value="Unassembled WGS sequence"/>
</dbReference>
<name>A0AA39R2H9_9LECA</name>
<keyword evidence="4" id="KW-1185">Reference proteome</keyword>
<keyword evidence="2" id="KW-0812">Transmembrane</keyword>
<evidence type="ECO:0000313" key="3">
    <source>
        <dbReference type="EMBL" id="KAK0513707.1"/>
    </source>
</evidence>
<evidence type="ECO:0000313" key="4">
    <source>
        <dbReference type="Proteomes" id="UP001166286"/>
    </source>
</evidence>
<feature type="compositionally biased region" description="Basic and acidic residues" evidence="1">
    <location>
        <begin position="252"/>
        <end position="262"/>
    </location>
</feature>
<evidence type="ECO:0000256" key="1">
    <source>
        <dbReference type="SAM" id="MobiDB-lite"/>
    </source>
</evidence>
<comment type="caution">
    <text evidence="3">The sequence shown here is derived from an EMBL/GenBank/DDBJ whole genome shotgun (WGS) entry which is preliminary data.</text>
</comment>
<gene>
    <name evidence="3" type="ORF">JMJ35_003429</name>
</gene>
<dbReference type="AlphaFoldDB" id="A0AA39R2H9"/>